<protein>
    <submittedName>
        <fullName evidence="1">Uncharacterized protein</fullName>
    </submittedName>
</protein>
<name>A0AA35YGC0_LACSI</name>
<dbReference type="EMBL" id="OX465078">
    <property type="protein sequence ID" value="CAI9273421.1"/>
    <property type="molecule type" value="Genomic_DNA"/>
</dbReference>
<evidence type="ECO:0000313" key="1">
    <source>
        <dbReference type="EMBL" id="CAI9273421.1"/>
    </source>
</evidence>
<sequence length="204" mass="23365">MDPTPPPSPDTINSKNSISSIDRLNLNDLHTIFCDYGKKIVEQQGQVECMKGEMGRDYLHFRVDVLNMPQRSDHVEKLTFDGSMNMISSRKDYEYVVVCHHLEPAAGETTDRCYLTVDEGNHRACQEEVVERRTTTSLPLFLSETVCLPRLHLLLSVHRCRRHLPRHNHSSSIFWPSSLRQYYVSAPFASPLTVPVEDKVVVGR</sequence>
<organism evidence="1 2">
    <name type="scientific">Lactuca saligna</name>
    <name type="common">Willowleaf lettuce</name>
    <dbReference type="NCBI Taxonomy" id="75948"/>
    <lineage>
        <taxon>Eukaryota</taxon>
        <taxon>Viridiplantae</taxon>
        <taxon>Streptophyta</taxon>
        <taxon>Embryophyta</taxon>
        <taxon>Tracheophyta</taxon>
        <taxon>Spermatophyta</taxon>
        <taxon>Magnoliopsida</taxon>
        <taxon>eudicotyledons</taxon>
        <taxon>Gunneridae</taxon>
        <taxon>Pentapetalae</taxon>
        <taxon>asterids</taxon>
        <taxon>campanulids</taxon>
        <taxon>Asterales</taxon>
        <taxon>Asteraceae</taxon>
        <taxon>Cichorioideae</taxon>
        <taxon>Cichorieae</taxon>
        <taxon>Lactucinae</taxon>
        <taxon>Lactuca</taxon>
    </lineage>
</organism>
<proteinExistence type="predicted"/>
<reference evidence="1" key="1">
    <citation type="submission" date="2023-04" db="EMBL/GenBank/DDBJ databases">
        <authorList>
            <person name="Vijverberg K."/>
            <person name="Xiong W."/>
            <person name="Schranz E."/>
        </authorList>
    </citation>
    <scope>NUCLEOTIDE SEQUENCE</scope>
</reference>
<evidence type="ECO:0000313" key="2">
    <source>
        <dbReference type="Proteomes" id="UP001177003"/>
    </source>
</evidence>
<gene>
    <name evidence="1" type="ORF">LSALG_LOCUS13567</name>
</gene>
<accession>A0AA35YGC0</accession>
<dbReference type="AlphaFoldDB" id="A0AA35YGC0"/>
<keyword evidence="2" id="KW-1185">Reference proteome</keyword>
<dbReference type="Proteomes" id="UP001177003">
    <property type="component" value="Chromosome 2"/>
</dbReference>